<evidence type="ECO:0000259" key="3">
    <source>
        <dbReference type="Pfam" id="PF13511"/>
    </source>
</evidence>
<sequence>MCRPSFILLAFFALLAQPAGAEIYKCRLPDGKTEISNAPCPSGSMVSVRPDEAVPEATRQQAERDVERMRNYVEKREASQRAEEAADRQERAIQRQSATSAPPRTYGDPAACLRDLSQQALEASQRAQLEAECRSLVKPPESTLQPVYVPIYGVPPRQHDHFHPQPKPAPPLQPPAPSVVICPPNNKNCAR</sequence>
<keyword evidence="2" id="KW-0732">Signal</keyword>
<feature type="signal peptide" evidence="2">
    <location>
        <begin position="1"/>
        <end position="21"/>
    </location>
</feature>
<gene>
    <name evidence="4" type="ordered locus">Daro_2959</name>
</gene>
<feature type="compositionally biased region" description="Pro residues" evidence="1">
    <location>
        <begin position="165"/>
        <end position="177"/>
    </location>
</feature>
<dbReference type="HOGENOM" id="CLU_1419386_0_0_4"/>
<dbReference type="AlphaFoldDB" id="Q47BU2"/>
<feature type="domain" description="DUF4124" evidence="3">
    <location>
        <begin position="11"/>
        <end position="48"/>
    </location>
</feature>
<evidence type="ECO:0000256" key="1">
    <source>
        <dbReference type="SAM" id="MobiDB-lite"/>
    </source>
</evidence>
<accession>Q47BU2</accession>
<proteinExistence type="predicted"/>
<evidence type="ECO:0000313" key="4">
    <source>
        <dbReference type="EMBL" id="AAZ47689.1"/>
    </source>
</evidence>
<feature type="compositionally biased region" description="Basic and acidic residues" evidence="1">
    <location>
        <begin position="75"/>
        <end position="93"/>
    </location>
</feature>
<protein>
    <recommendedName>
        <fullName evidence="3">DUF4124 domain-containing protein</fullName>
    </recommendedName>
</protein>
<dbReference type="STRING" id="159087.Daro_2959"/>
<name>Q47BU2_DECAR</name>
<organism evidence="4">
    <name type="scientific">Dechloromonas aromatica (strain RCB)</name>
    <dbReference type="NCBI Taxonomy" id="159087"/>
    <lineage>
        <taxon>Bacteria</taxon>
        <taxon>Pseudomonadati</taxon>
        <taxon>Pseudomonadota</taxon>
        <taxon>Betaproteobacteria</taxon>
        <taxon>Rhodocyclales</taxon>
        <taxon>Azonexaceae</taxon>
        <taxon>Dechloromonas</taxon>
    </lineage>
</organism>
<reference evidence="4" key="1">
    <citation type="submission" date="2005-08" db="EMBL/GenBank/DDBJ databases">
        <title>Complete sequence of Dechloromonas aromatica RCB.</title>
        <authorList>
            <person name="Salinero K.K."/>
            <person name="Copeland A."/>
            <person name="Lucas S."/>
            <person name="Lapidus A."/>
            <person name="Barry K."/>
            <person name="Detter J.C."/>
            <person name="Glavina T."/>
            <person name="Hammon N."/>
            <person name="Israni S."/>
            <person name="Pitluck S."/>
            <person name="Di Bartolo G."/>
            <person name="Trong S."/>
            <person name="Schmutz J."/>
            <person name="Larimer F."/>
            <person name="Land M."/>
            <person name="Ivanova N."/>
            <person name="Richardson P."/>
        </authorList>
    </citation>
    <scope>NUCLEOTIDE SEQUENCE</scope>
    <source>
        <strain evidence="4">RCB</strain>
    </source>
</reference>
<dbReference type="OrthoDB" id="9182391at2"/>
<evidence type="ECO:0000256" key="2">
    <source>
        <dbReference type="SAM" id="SignalP"/>
    </source>
</evidence>
<dbReference type="EMBL" id="CP000089">
    <property type="protein sequence ID" value="AAZ47689.1"/>
    <property type="molecule type" value="Genomic_DNA"/>
</dbReference>
<feature type="region of interest" description="Disordered" evidence="1">
    <location>
        <begin position="151"/>
        <end position="191"/>
    </location>
</feature>
<dbReference type="KEGG" id="dar:Daro_2959"/>
<feature type="chain" id="PRO_5004233310" description="DUF4124 domain-containing protein" evidence="2">
    <location>
        <begin position="22"/>
        <end position="191"/>
    </location>
</feature>
<dbReference type="Pfam" id="PF13511">
    <property type="entry name" value="DUF4124"/>
    <property type="match status" value="1"/>
</dbReference>
<feature type="region of interest" description="Disordered" evidence="1">
    <location>
        <begin position="75"/>
        <end position="107"/>
    </location>
</feature>
<dbReference type="InterPro" id="IPR025392">
    <property type="entry name" value="DUF4124"/>
</dbReference>